<evidence type="ECO:0000313" key="3">
    <source>
        <dbReference type="EMBL" id="KAF5355042.1"/>
    </source>
</evidence>
<feature type="compositionally biased region" description="Polar residues" evidence="2">
    <location>
        <begin position="678"/>
        <end position="691"/>
    </location>
</feature>
<feature type="compositionally biased region" description="Polar residues" evidence="2">
    <location>
        <begin position="128"/>
        <end position="141"/>
    </location>
</feature>
<dbReference type="Proteomes" id="UP000559027">
    <property type="component" value="Unassembled WGS sequence"/>
</dbReference>
<keyword evidence="4" id="KW-1185">Reference proteome</keyword>
<feature type="region of interest" description="Disordered" evidence="2">
    <location>
        <begin position="585"/>
        <end position="605"/>
    </location>
</feature>
<feature type="compositionally biased region" description="Low complexity" evidence="2">
    <location>
        <begin position="745"/>
        <end position="814"/>
    </location>
</feature>
<feature type="region of interest" description="Disordered" evidence="2">
    <location>
        <begin position="40"/>
        <end position="205"/>
    </location>
</feature>
<feature type="compositionally biased region" description="Low complexity" evidence="2">
    <location>
        <begin position="837"/>
        <end position="852"/>
    </location>
</feature>
<sequence length="886" mass="97953">MLHQGHAVTTFFGNTTVLLKLWFVHSSLFQRNMPLTISRKTPSRKSTLQTASIGSSPLAEGPNAQQKPASTAASPPRPRQPLQRAVTDTVSQTLTRKPSDSSIYSTASKAEKKRSAWRGVAKTLPSLLKSSRGASSTSLVSQDAEPPIPNEAVNAVKSSPSAVSKIPVRRTTISPKASILVEPQNASPTPKSRDSDERTSADFSDGSATMVDEVQPNGRALSEELSATRQQLAEATNECSALREHIRTLEGSNNAQLRQSVEEAVNHTKGELMRAHTAELEKQRETIRSLHKRNEELASRVMIAEDGKADATRAHDAEMQSLQFRMKNLQQSLESIQHEMKMKDEHKIVLERENGELRGRVVHLEENERALAEGGAEAQKRLLEDVNNYRSQLEISQRALDERDAQLTQFQASKLETENMLISAQGAVDEKDMINGDLQRRLSGIEERNASLQDRIVEMERELVETKSSAERTLQMKADDYERQLTDAHRVAETLQAELTSSSATIQQLRTALDTSRADAQISATTIEDQATQLRQARKQLAMLEDSARALEDEKEALESEKAELIRNHATQVEAERRTVHNLRKSMESTQRESSSKQERTSVLVTANEELRREVIGLKEQLGRDREEAQKTRKELEVAKAALSSLEEKNQTVTETTKEKEKLVDEVAQLRRQLEDASNQLNQHKASSQAQAGGEEKMKGDLQTALATVEEQKAVIARLQQSIGERSREEPQPRLPPSLTRIAPTQRSTTQRSRSSTVSLSESPKPSSSSPKLPTRTPSSRNSTMTPSSSPAITSSTPLKKSSTSPSRQSTSTKASNDQDRAFQASSTDSESDEGHSAGSSGAAQRQANGQSTSTDVKRLRPPTESGLVYRMGHTVFGSLWRRIWG</sequence>
<feature type="compositionally biased region" description="Polar residues" evidence="2">
    <location>
        <begin position="86"/>
        <end position="108"/>
    </location>
</feature>
<feature type="compositionally biased region" description="Basic and acidic residues" evidence="2">
    <location>
        <begin position="191"/>
        <end position="200"/>
    </location>
</feature>
<feature type="region of interest" description="Disordered" evidence="2">
    <location>
        <begin position="720"/>
        <end position="862"/>
    </location>
</feature>
<feature type="region of interest" description="Disordered" evidence="2">
    <location>
        <begin position="678"/>
        <end position="702"/>
    </location>
</feature>
<protein>
    <submittedName>
        <fullName evidence="3">Uncharacterized protein</fullName>
    </submittedName>
</protein>
<feature type="coiled-coil region" evidence="1">
    <location>
        <begin position="218"/>
        <end position="346"/>
    </location>
</feature>
<reference evidence="3 4" key="1">
    <citation type="journal article" date="2020" name="ISME J.">
        <title>Uncovering the hidden diversity of litter-decomposition mechanisms in mushroom-forming fungi.</title>
        <authorList>
            <person name="Floudas D."/>
            <person name="Bentzer J."/>
            <person name="Ahren D."/>
            <person name="Johansson T."/>
            <person name="Persson P."/>
            <person name="Tunlid A."/>
        </authorList>
    </citation>
    <scope>NUCLEOTIDE SEQUENCE [LARGE SCALE GENOMIC DNA]</scope>
    <source>
        <strain evidence="3 4">CBS 146.42</strain>
    </source>
</reference>
<organism evidence="3 4">
    <name type="scientific">Leucocoprinus leucothites</name>
    <dbReference type="NCBI Taxonomy" id="201217"/>
    <lineage>
        <taxon>Eukaryota</taxon>
        <taxon>Fungi</taxon>
        <taxon>Dikarya</taxon>
        <taxon>Basidiomycota</taxon>
        <taxon>Agaricomycotina</taxon>
        <taxon>Agaricomycetes</taxon>
        <taxon>Agaricomycetidae</taxon>
        <taxon>Agaricales</taxon>
        <taxon>Agaricineae</taxon>
        <taxon>Agaricaceae</taxon>
        <taxon>Leucocoprinus</taxon>
    </lineage>
</organism>
<evidence type="ECO:0000313" key="4">
    <source>
        <dbReference type="Proteomes" id="UP000559027"/>
    </source>
</evidence>
<evidence type="ECO:0000256" key="2">
    <source>
        <dbReference type="SAM" id="MobiDB-lite"/>
    </source>
</evidence>
<keyword evidence="1" id="KW-0175">Coiled coil</keyword>
<evidence type="ECO:0000256" key="1">
    <source>
        <dbReference type="SAM" id="Coils"/>
    </source>
</evidence>
<comment type="caution">
    <text evidence="3">The sequence shown here is derived from an EMBL/GenBank/DDBJ whole genome shotgun (WGS) entry which is preliminary data.</text>
</comment>
<feature type="compositionally biased region" description="Basic and acidic residues" evidence="2">
    <location>
        <begin position="585"/>
        <end position="600"/>
    </location>
</feature>
<dbReference type="EMBL" id="JAACJO010000008">
    <property type="protein sequence ID" value="KAF5355042.1"/>
    <property type="molecule type" value="Genomic_DNA"/>
</dbReference>
<dbReference type="AlphaFoldDB" id="A0A8H5DA19"/>
<accession>A0A8H5DA19</accession>
<gene>
    <name evidence="3" type="ORF">D9756_005795</name>
</gene>
<proteinExistence type="predicted"/>
<feature type="compositionally biased region" description="Polar residues" evidence="2">
    <location>
        <begin position="40"/>
        <end position="55"/>
    </location>
</feature>
<dbReference type="OrthoDB" id="3043862at2759"/>
<name>A0A8H5DA19_9AGAR</name>